<keyword evidence="2" id="KW-1185">Reference proteome</keyword>
<organism evidence="1 2">
    <name type="scientific">Mycobacterium parascrofulaceum ATCC BAA-614</name>
    <dbReference type="NCBI Taxonomy" id="525368"/>
    <lineage>
        <taxon>Bacteria</taxon>
        <taxon>Bacillati</taxon>
        <taxon>Actinomycetota</taxon>
        <taxon>Actinomycetes</taxon>
        <taxon>Mycobacteriales</taxon>
        <taxon>Mycobacteriaceae</taxon>
        <taxon>Mycobacterium</taxon>
        <taxon>Mycobacterium simiae complex</taxon>
    </lineage>
</organism>
<evidence type="ECO:0000313" key="2">
    <source>
        <dbReference type="Proteomes" id="UP000003653"/>
    </source>
</evidence>
<proteinExistence type="predicted"/>
<feature type="non-terminal residue" evidence="1">
    <location>
        <position position="41"/>
    </location>
</feature>
<dbReference type="EMBL" id="ADNV01000236">
    <property type="protein sequence ID" value="EFG76959.1"/>
    <property type="molecule type" value="Genomic_DNA"/>
</dbReference>
<dbReference type="Proteomes" id="UP000003653">
    <property type="component" value="Unassembled WGS sequence"/>
</dbReference>
<dbReference type="HOGENOM" id="CLU_3281443_0_0_11"/>
<protein>
    <submittedName>
        <fullName evidence="1">Uncharacterized protein</fullName>
    </submittedName>
</protein>
<accession>D5PAR0</accession>
<dbReference type="AlphaFoldDB" id="D5PAR0"/>
<comment type="caution">
    <text evidence="1">The sequence shown here is derived from an EMBL/GenBank/DDBJ whole genome shotgun (WGS) entry which is preliminary data.</text>
</comment>
<reference evidence="1 2" key="1">
    <citation type="submission" date="2010-04" db="EMBL/GenBank/DDBJ databases">
        <authorList>
            <person name="Muzny D."/>
            <person name="Qin X."/>
            <person name="Deng J."/>
            <person name="Jiang H."/>
            <person name="Liu Y."/>
            <person name="Qu J."/>
            <person name="Song X.-Z."/>
            <person name="Zhang L."/>
            <person name="Thornton R."/>
            <person name="Coyle M."/>
            <person name="Francisco L."/>
            <person name="Jackson L."/>
            <person name="Javaid M."/>
            <person name="Korchina V."/>
            <person name="Kovar C."/>
            <person name="Mata R."/>
            <person name="Mathew T."/>
            <person name="Ngo R."/>
            <person name="Nguyen L."/>
            <person name="Nguyen N."/>
            <person name="Okwuonu G."/>
            <person name="Ongeri F."/>
            <person name="Pham C."/>
            <person name="Simmons D."/>
            <person name="Wilczek-Boney K."/>
            <person name="Hale W."/>
            <person name="Jakkamsetti A."/>
            <person name="Pham P."/>
            <person name="Ruth R."/>
            <person name="San Lucas F."/>
            <person name="Warren J."/>
            <person name="Zhang J."/>
            <person name="Zhao Z."/>
            <person name="Zhou C."/>
            <person name="Zhu D."/>
            <person name="Lee S."/>
            <person name="Bess C."/>
            <person name="Blankenburg K."/>
            <person name="Forbes L."/>
            <person name="Fu Q."/>
            <person name="Gubbala S."/>
            <person name="Hirani K."/>
            <person name="Jayaseelan J.C."/>
            <person name="Lara F."/>
            <person name="Munidasa M."/>
            <person name="Palculict T."/>
            <person name="Patil S."/>
            <person name="Pu L.-L."/>
            <person name="Saada N."/>
            <person name="Tang L."/>
            <person name="Weissenberger G."/>
            <person name="Zhu Y."/>
            <person name="Hemphill L."/>
            <person name="Shang Y."/>
            <person name="Youmans B."/>
            <person name="Ayvaz T."/>
            <person name="Ross M."/>
            <person name="Santibanez J."/>
            <person name="Aqrawi P."/>
            <person name="Gross S."/>
            <person name="Joshi V."/>
            <person name="Fowler G."/>
            <person name="Nazareth L."/>
            <person name="Reid J."/>
            <person name="Worley K."/>
            <person name="Petrosino J."/>
            <person name="Highlander S."/>
            <person name="Gibbs R."/>
        </authorList>
    </citation>
    <scope>NUCLEOTIDE SEQUENCE [LARGE SCALE GENOMIC DNA]</scope>
    <source>
        <strain evidence="1 2">ATCC BAA-614</strain>
    </source>
</reference>
<sequence length="41" mass="4088">MHMSGWTRGRLLAALNAAGLASVMGLALVLSAAPALADPDP</sequence>
<gene>
    <name evidence="1" type="ORF">HMPREF0591_3254</name>
</gene>
<dbReference type="InterPro" id="IPR006311">
    <property type="entry name" value="TAT_signal"/>
</dbReference>
<name>D5PAR0_9MYCO</name>
<dbReference type="PROSITE" id="PS51318">
    <property type="entry name" value="TAT"/>
    <property type="match status" value="1"/>
</dbReference>
<evidence type="ECO:0000313" key="1">
    <source>
        <dbReference type="EMBL" id="EFG76959.1"/>
    </source>
</evidence>